<evidence type="ECO:0008006" key="3">
    <source>
        <dbReference type="Google" id="ProtNLM"/>
    </source>
</evidence>
<dbReference type="InterPro" id="IPR009731">
    <property type="entry name" value="P-like"/>
</dbReference>
<organism evidence="1 2">
    <name type="scientific">Shewanella avicenniae</name>
    <dbReference type="NCBI Taxonomy" id="2814294"/>
    <lineage>
        <taxon>Bacteria</taxon>
        <taxon>Pseudomonadati</taxon>
        <taxon>Pseudomonadota</taxon>
        <taxon>Gammaproteobacteria</taxon>
        <taxon>Alteromonadales</taxon>
        <taxon>Shewanellaceae</taxon>
        <taxon>Shewanella</taxon>
    </lineage>
</organism>
<name>A0ABX7QM69_9GAMM</name>
<proteinExistence type="predicted"/>
<accession>A0ABX7QM69</accession>
<dbReference type="RefSeq" id="WP_207353727.1">
    <property type="nucleotide sequence ID" value="NZ_CP071503.1"/>
</dbReference>
<dbReference type="Proteomes" id="UP000662770">
    <property type="component" value="Chromosome"/>
</dbReference>
<dbReference type="Pfam" id="PF06992">
    <property type="entry name" value="Phage_lambda_P"/>
    <property type="match status" value="1"/>
</dbReference>
<sequence>MMNSKVVNRLMAELVPVLSVYCADFNSKFGKDEQVLKDTINEYASRLIRHGIGSKGLRWGIEHLKQRATTNKWTPNPEEFAQLCKPTAADLGVRPVDEVITEVIAKRRERRVTGRKQEYSHRIVELIDQRVGYNIYVSSEERFRELVQREYDHWVEQAIAGTLPEPRIALEDNTTRADEMNATLQRIKGFKLNENTELGARIAAIRAKARERITTQK</sequence>
<protein>
    <recommendedName>
        <fullName evidence="3">Phage replication protein P</fullName>
    </recommendedName>
</protein>
<dbReference type="EMBL" id="CP071503">
    <property type="protein sequence ID" value="QSX32484.1"/>
    <property type="molecule type" value="Genomic_DNA"/>
</dbReference>
<gene>
    <name evidence="1" type="ORF">JYB87_11980</name>
</gene>
<evidence type="ECO:0000313" key="2">
    <source>
        <dbReference type="Proteomes" id="UP000662770"/>
    </source>
</evidence>
<evidence type="ECO:0000313" key="1">
    <source>
        <dbReference type="EMBL" id="QSX32484.1"/>
    </source>
</evidence>
<keyword evidence="2" id="KW-1185">Reference proteome</keyword>
<reference evidence="1 2" key="1">
    <citation type="submission" date="2021-03" db="EMBL/GenBank/DDBJ databases">
        <title>Novel species identification of genus Shewanella.</title>
        <authorList>
            <person name="Liu G."/>
            <person name="Zhang Q."/>
        </authorList>
    </citation>
    <scope>NUCLEOTIDE SEQUENCE [LARGE SCALE GENOMIC DNA]</scope>
    <source>
        <strain evidence="1 2">FJAT-51800</strain>
    </source>
</reference>